<keyword evidence="4" id="KW-1185">Reference proteome</keyword>
<sequence>MKKIKSGSFVLLVIFLFFGWYFAFQTNLFDFWIRMTLTTLVAAVLAIIMGGKVNIVPNRLEIPIIIIVSIFSYVLFLILDLISSFIPLFNAHINSVYKLSEGQNVLKVVITLLLIAFFEEIIWRGFITEYLLQTLNIVPAIFISSILYSVVHIFTGNVALIGGAFFLGLILAFVYTITGKVSTTAFIHAIWGLLVFLIFPFD</sequence>
<keyword evidence="1" id="KW-0472">Membrane</keyword>
<feature type="transmembrane region" description="Helical" evidence="1">
    <location>
        <begin position="31"/>
        <end position="50"/>
    </location>
</feature>
<feature type="domain" description="CAAX prenyl protease 2/Lysostaphin resistance protein A-like" evidence="2">
    <location>
        <begin position="104"/>
        <end position="193"/>
    </location>
</feature>
<dbReference type="RefSeq" id="WP_207566293.1">
    <property type="nucleotide sequence ID" value="NZ_CP071446.1"/>
</dbReference>
<protein>
    <submittedName>
        <fullName evidence="3">CPBP family intramembrane metalloprotease</fullName>
    </submittedName>
</protein>
<feature type="transmembrane region" description="Helical" evidence="1">
    <location>
        <begin position="184"/>
        <end position="201"/>
    </location>
</feature>
<feature type="transmembrane region" description="Helical" evidence="1">
    <location>
        <begin position="105"/>
        <end position="123"/>
    </location>
</feature>
<proteinExistence type="predicted"/>
<dbReference type="Pfam" id="PF02517">
    <property type="entry name" value="Rce1-like"/>
    <property type="match status" value="1"/>
</dbReference>
<feature type="transmembrane region" description="Helical" evidence="1">
    <location>
        <begin position="7"/>
        <end position="25"/>
    </location>
</feature>
<accession>A0ABX7S4Z5</accession>
<evidence type="ECO:0000259" key="2">
    <source>
        <dbReference type="Pfam" id="PF02517"/>
    </source>
</evidence>
<name>A0ABX7S4Z5_9BACT</name>
<dbReference type="Proteomes" id="UP000671862">
    <property type="component" value="Chromosome"/>
</dbReference>
<feature type="transmembrane region" description="Helical" evidence="1">
    <location>
        <begin position="130"/>
        <end position="151"/>
    </location>
</feature>
<feature type="transmembrane region" description="Helical" evidence="1">
    <location>
        <begin position="157"/>
        <end position="177"/>
    </location>
</feature>
<keyword evidence="1" id="KW-1133">Transmembrane helix</keyword>
<feature type="transmembrane region" description="Helical" evidence="1">
    <location>
        <begin position="62"/>
        <end position="85"/>
    </location>
</feature>
<reference evidence="3 4" key="1">
    <citation type="submission" date="2021-03" db="EMBL/GenBank/DDBJ databases">
        <title>Thermosipho ferrireducens sp.nov., an anaerobic thermophilic iron-reducing bacterium isolated from a deep-sea hydrothermal sulfide deposits.</title>
        <authorList>
            <person name="Zeng X."/>
            <person name="Chen Y."/>
            <person name="Shao Z."/>
        </authorList>
    </citation>
    <scope>NUCLEOTIDE SEQUENCE [LARGE SCALE GENOMIC DNA]</scope>
    <source>
        <strain evidence="3 4">JL129W03</strain>
    </source>
</reference>
<dbReference type="GO" id="GO:0008237">
    <property type="term" value="F:metallopeptidase activity"/>
    <property type="evidence" value="ECO:0007669"/>
    <property type="project" value="UniProtKB-KW"/>
</dbReference>
<organism evidence="3 4">
    <name type="scientific">Thermosipho ferrireducens</name>
    <dbReference type="NCBI Taxonomy" id="2571116"/>
    <lineage>
        <taxon>Bacteria</taxon>
        <taxon>Thermotogati</taxon>
        <taxon>Thermotogota</taxon>
        <taxon>Thermotogae</taxon>
        <taxon>Thermotogales</taxon>
        <taxon>Fervidobacteriaceae</taxon>
        <taxon>Thermosipho</taxon>
    </lineage>
</organism>
<evidence type="ECO:0000256" key="1">
    <source>
        <dbReference type="SAM" id="Phobius"/>
    </source>
</evidence>
<dbReference type="InterPro" id="IPR003675">
    <property type="entry name" value="Rce1/LyrA-like_dom"/>
</dbReference>
<gene>
    <name evidence="3" type="ORF">JYK00_07500</name>
</gene>
<keyword evidence="1" id="KW-0812">Transmembrane</keyword>
<evidence type="ECO:0000313" key="4">
    <source>
        <dbReference type="Proteomes" id="UP000671862"/>
    </source>
</evidence>
<keyword evidence="3" id="KW-0482">Metalloprotease</keyword>
<dbReference type="EMBL" id="CP071446">
    <property type="protein sequence ID" value="QTA37569.1"/>
    <property type="molecule type" value="Genomic_DNA"/>
</dbReference>
<keyword evidence="3" id="KW-0378">Hydrolase</keyword>
<evidence type="ECO:0000313" key="3">
    <source>
        <dbReference type="EMBL" id="QTA37569.1"/>
    </source>
</evidence>
<keyword evidence="3" id="KW-0645">Protease</keyword>